<dbReference type="Gene3D" id="3.10.350.10">
    <property type="entry name" value="LysM domain"/>
    <property type="match status" value="1"/>
</dbReference>
<dbReference type="InterPro" id="IPR036779">
    <property type="entry name" value="LysM_dom_sf"/>
</dbReference>
<dbReference type="STRING" id="1045773.SAMN05216555_10534"/>
<sequence>MSETERTVRHDAAMASVILLLGCLLLGIGILLLERWKVSAAHHQGLMFGDIIGFVAAGTGQLIVSWWLLSLVLAFAAAAFQKSGRTAQARVAGRFSPLFMRRLALAVLGLNLLGAPLAQASTPVVEAAWSASGRSAGISAAWSPISQQAEGTAGAGVLSLAGKTVDESAASADLLQPQWQPRAPVVEPGLVGTKVRRAAQQADTPVSKEVVVLRGDTLWSIAAQDLGPLASDVDVARHWPKWYAANKDVIGADPALIVPGQILQAPPKN</sequence>
<dbReference type="AlphaFoldDB" id="A0A1G8P2B4"/>
<dbReference type="EMBL" id="FNEI01000005">
    <property type="protein sequence ID" value="SDI86562.1"/>
    <property type="molecule type" value="Genomic_DNA"/>
</dbReference>
<protein>
    <submittedName>
        <fullName evidence="1">Uncharacterized protein</fullName>
    </submittedName>
</protein>
<organism evidence="1 2">
    <name type="scientific">Arthrobacter cupressi</name>
    <dbReference type="NCBI Taxonomy" id="1045773"/>
    <lineage>
        <taxon>Bacteria</taxon>
        <taxon>Bacillati</taxon>
        <taxon>Actinomycetota</taxon>
        <taxon>Actinomycetes</taxon>
        <taxon>Micrococcales</taxon>
        <taxon>Micrococcaceae</taxon>
        <taxon>Arthrobacter</taxon>
    </lineage>
</organism>
<proteinExistence type="predicted"/>
<name>A0A1G8P2B4_9MICC</name>
<evidence type="ECO:0000313" key="2">
    <source>
        <dbReference type="Proteomes" id="UP000182130"/>
    </source>
</evidence>
<reference evidence="2" key="1">
    <citation type="submission" date="2016-10" db="EMBL/GenBank/DDBJ databases">
        <authorList>
            <person name="Varghese N."/>
            <person name="Submissions S."/>
        </authorList>
    </citation>
    <scope>NUCLEOTIDE SEQUENCE [LARGE SCALE GENOMIC DNA]</scope>
    <source>
        <strain evidence="2">CGMCC 1.10783</strain>
    </source>
</reference>
<dbReference type="CDD" id="cd00118">
    <property type="entry name" value="LysM"/>
    <property type="match status" value="1"/>
</dbReference>
<dbReference type="Proteomes" id="UP000182130">
    <property type="component" value="Unassembled WGS sequence"/>
</dbReference>
<dbReference type="RefSeq" id="WP_245679796.1">
    <property type="nucleotide sequence ID" value="NZ_FNEI01000005.1"/>
</dbReference>
<evidence type="ECO:0000313" key="1">
    <source>
        <dbReference type="EMBL" id="SDI86562.1"/>
    </source>
</evidence>
<gene>
    <name evidence="1" type="ORF">SAMN05216555_10534</name>
</gene>
<dbReference type="PROSITE" id="PS51782">
    <property type="entry name" value="LYSM"/>
    <property type="match status" value="1"/>
</dbReference>
<dbReference type="PROSITE" id="PS51257">
    <property type="entry name" value="PROKAR_LIPOPROTEIN"/>
    <property type="match status" value="1"/>
</dbReference>
<accession>A0A1G8P2B4</accession>
<keyword evidence="2" id="KW-1185">Reference proteome</keyword>
<dbReference type="InterPro" id="IPR018392">
    <property type="entry name" value="LysM"/>
</dbReference>